<protein>
    <submittedName>
        <fullName evidence="2">Glyoxylase-like metal-dependent hydrolase (Beta-lactamase superfamily II)</fullName>
    </submittedName>
</protein>
<dbReference type="SMART" id="SM00849">
    <property type="entry name" value="Lactamase_B"/>
    <property type="match status" value="1"/>
</dbReference>
<name>A0A927MXQ1_9ACTN</name>
<reference evidence="2" key="1">
    <citation type="submission" date="2020-10" db="EMBL/GenBank/DDBJ databases">
        <title>Sequencing the genomes of 1000 actinobacteria strains.</title>
        <authorList>
            <person name="Klenk H.-P."/>
        </authorList>
    </citation>
    <scope>NUCLEOTIDE SEQUENCE</scope>
    <source>
        <strain evidence="2">DSM 45354</strain>
    </source>
</reference>
<dbReference type="SUPFAM" id="SSF56281">
    <property type="entry name" value="Metallo-hydrolase/oxidoreductase"/>
    <property type="match status" value="1"/>
</dbReference>
<evidence type="ECO:0000313" key="3">
    <source>
        <dbReference type="Proteomes" id="UP000638648"/>
    </source>
</evidence>
<evidence type="ECO:0000259" key="1">
    <source>
        <dbReference type="SMART" id="SM00849"/>
    </source>
</evidence>
<dbReference type="InterPro" id="IPR036866">
    <property type="entry name" value="RibonucZ/Hydroxyglut_hydro"/>
</dbReference>
<dbReference type="RefSeq" id="WP_192749605.1">
    <property type="nucleotide sequence ID" value="NZ_BAABJL010000133.1"/>
</dbReference>
<dbReference type="InterPro" id="IPR050855">
    <property type="entry name" value="NDM-1-like"/>
</dbReference>
<sequence length="233" mass="24681">MRNVALSPQLHMFVFDVGQAYLWADDDGLTLIDTGMAGSAKVIEAAVHGLGYDRRDIRRIIVTHAHDDHIGSVADVAAWNSATVVAHRLEAAVIRGEQRSPAPVITEEERPFYERIVPGVPAAPVPQNVDQEVTDGDVLDFGGGAEVVGMPGHTPGSIAIYLPGPRVLFTGDSVASVNGRAMLGVFNVDRAAAIASFRDVVRRDVDVACFGHGDPLLGDAGTTLRDVADGPLE</sequence>
<keyword evidence="3" id="KW-1185">Reference proteome</keyword>
<dbReference type="Gene3D" id="3.60.15.10">
    <property type="entry name" value="Ribonuclease Z/Hydroxyacylglutathione hydrolase-like"/>
    <property type="match status" value="1"/>
</dbReference>
<dbReference type="CDD" id="cd07721">
    <property type="entry name" value="yflN-like_MBL-fold"/>
    <property type="match status" value="1"/>
</dbReference>
<dbReference type="AlphaFoldDB" id="A0A927MXQ1"/>
<gene>
    <name evidence="2" type="ORF">HEB94_002080</name>
</gene>
<comment type="caution">
    <text evidence="2">The sequence shown here is derived from an EMBL/GenBank/DDBJ whole genome shotgun (WGS) entry which is preliminary data.</text>
</comment>
<feature type="domain" description="Metallo-beta-lactamase" evidence="1">
    <location>
        <begin position="17"/>
        <end position="212"/>
    </location>
</feature>
<organism evidence="2 3">
    <name type="scientific">Actinopolymorpha pittospori</name>
    <dbReference type="NCBI Taxonomy" id="648752"/>
    <lineage>
        <taxon>Bacteria</taxon>
        <taxon>Bacillati</taxon>
        <taxon>Actinomycetota</taxon>
        <taxon>Actinomycetes</taxon>
        <taxon>Propionibacteriales</taxon>
        <taxon>Actinopolymorphaceae</taxon>
        <taxon>Actinopolymorpha</taxon>
    </lineage>
</organism>
<dbReference type="InterPro" id="IPR001279">
    <property type="entry name" value="Metallo-B-lactamas"/>
</dbReference>
<accession>A0A927MXQ1</accession>
<dbReference type="PANTHER" id="PTHR42951">
    <property type="entry name" value="METALLO-BETA-LACTAMASE DOMAIN-CONTAINING"/>
    <property type="match status" value="1"/>
</dbReference>
<dbReference type="Pfam" id="PF00753">
    <property type="entry name" value="Lactamase_B"/>
    <property type="match status" value="1"/>
</dbReference>
<evidence type="ECO:0000313" key="2">
    <source>
        <dbReference type="EMBL" id="MBE1605232.1"/>
    </source>
</evidence>
<dbReference type="EMBL" id="JADBEM010000001">
    <property type="protein sequence ID" value="MBE1605232.1"/>
    <property type="molecule type" value="Genomic_DNA"/>
</dbReference>
<proteinExistence type="predicted"/>
<dbReference type="Proteomes" id="UP000638648">
    <property type="component" value="Unassembled WGS sequence"/>
</dbReference>
<dbReference type="GO" id="GO:0016787">
    <property type="term" value="F:hydrolase activity"/>
    <property type="evidence" value="ECO:0007669"/>
    <property type="project" value="UniProtKB-KW"/>
</dbReference>
<keyword evidence="2" id="KW-0378">Hydrolase</keyword>